<comment type="caution">
    <text evidence="3">The sequence shown here is derived from an EMBL/GenBank/DDBJ whole genome shotgun (WGS) entry which is preliminary data.</text>
</comment>
<evidence type="ECO:0000256" key="1">
    <source>
        <dbReference type="SAM" id="Phobius"/>
    </source>
</evidence>
<dbReference type="AlphaFoldDB" id="A0A2K2U565"/>
<keyword evidence="1" id="KW-1133">Transmembrane helix</keyword>
<evidence type="ECO:0000313" key="4">
    <source>
        <dbReference type="Proteomes" id="UP000236488"/>
    </source>
</evidence>
<name>A0A2K2U565_9ACTN</name>
<dbReference type="Proteomes" id="UP000789325">
    <property type="component" value="Unassembled WGS sequence"/>
</dbReference>
<evidence type="ECO:0008006" key="5">
    <source>
        <dbReference type="Google" id="ProtNLM"/>
    </source>
</evidence>
<reference evidence="2" key="2">
    <citation type="journal article" date="2021" name="PeerJ">
        <title>Extensive microbial diversity within the chicken gut microbiome revealed by metagenomics and culture.</title>
        <authorList>
            <person name="Gilroy R."/>
            <person name="Ravi A."/>
            <person name="Getino M."/>
            <person name="Pursley I."/>
            <person name="Horton D.L."/>
            <person name="Alikhan N.F."/>
            <person name="Baker D."/>
            <person name="Gharbi K."/>
            <person name="Hall N."/>
            <person name="Watson M."/>
            <person name="Adriaenssens E.M."/>
            <person name="Foster-Nyarko E."/>
            <person name="Jarju S."/>
            <person name="Secka A."/>
            <person name="Antonio M."/>
            <person name="Oren A."/>
            <person name="Chaudhuri R.R."/>
            <person name="La Ragione R."/>
            <person name="Hildebrand F."/>
            <person name="Pallen M.J."/>
        </authorList>
    </citation>
    <scope>NUCLEOTIDE SEQUENCE</scope>
    <source>
        <strain evidence="2">USAMLcec12-2067</strain>
    </source>
</reference>
<keyword evidence="1" id="KW-0812">Transmembrane</keyword>
<feature type="transmembrane region" description="Helical" evidence="1">
    <location>
        <begin position="9"/>
        <end position="31"/>
    </location>
</feature>
<reference evidence="3 4" key="1">
    <citation type="journal article" date="2018" name="Int. J. Syst. Evol. Microbiol.">
        <title>Rubneribacter badeniensis gen. nov., sp. nov. and Enteroscipio rubneri gen. nov., sp. nov., new members of the Eggerthellaceae isolated from human faeces.</title>
        <authorList>
            <person name="Danylec N."/>
            <person name="Gobl A."/>
            <person name="Stoll D.A."/>
            <person name="Hetzer B."/>
            <person name="Kulling S.E."/>
            <person name="Huch M."/>
        </authorList>
    </citation>
    <scope>NUCLEOTIDE SEQUENCE [LARGE SCALE GENOMIC DNA]</scope>
    <source>
        <strain evidence="3 4">ResAG-85</strain>
    </source>
</reference>
<evidence type="ECO:0000313" key="3">
    <source>
        <dbReference type="EMBL" id="PNV65330.1"/>
    </source>
</evidence>
<sequence>MKRFISKTALASCVMFSVIMAWFLVMGYLFAGPSYGLNLTASLMAASLGMAVLQTLWFSEAVFKRLAYPARIAGFGACGLPVIGACAWLGRWMPGEVGPGGAAAFVVAYLLILAATSAAYALYYKKAAGSYDEALARYRRENPHT</sequence>
<dbReference type="EMBL" id="PPEL01000035">
    <property type="protein sequence ID" value="PNV65330.1"/>
    <property type="molecule type" value="Genomic_DNA"/>
</dbReference>
<keyword evidence="1" id="KW-0472">Membrane</keyword>
<dbReference type="RefSeq" id="WP_087197813.1">
    <property type="nucleotide sequence ID" value="NZ_DBEYRC010000148.1"/>
</dbReference>
<reference evidence="2" key="3">
    <citation type="submission" date="2021-09" db="EMBL/GenBank/DDBJ databases">
        <authorList>
            <person name="Gilroy R."/>
        </authorList>
    </citation>
    <scope>NUCLEOTIDE SEQUENCE</scope>
    <source>
        <strain evidence="2">USAMLcec12-2067</strain>
    </source>
</reference>
<gene>
    <name evidence="3" type="ORF">C2L80_07055</name>
    <name evidence="2" type="ORF">K8V16_11525</name>
</gene>
<accession>A0A2K2U565</accession>
<dbReference type="Proteomes" id="UP000236488">
    <property type="component" value="Unassembled WGS sequence"/>
</dbReference>
<protein>
    <recommendedName>
        <fullName evidence="5">DUF3021 domain-containing protein</fullName>
    </recommendedName>
</protein>
<feature type="transmembrane region" description="Helical" evidence="1">
    <location>
        <begin position="70"/>
        <end position="90"/>
    </location>
</feature>
<feature type="transmembrane region" description="Helical" evidence="1">
    <location>
        <begin position="102"/>
        <end position="123"/>
    </location>
</feature>
<organism evidence="3 4">
    <name type="scientific">Rubneribacter badeniensis</name>
    <dbReference type="NCBI Taxonomy" id="2070688"/>
    <lineage>
        <taxon>Bacteria</taxon>
        <taxon>Bacillati</taxon>
        <taxon>Actinomycetota</taxon>
        <taxon>Coriobacteriia</taxon>
        <taxon>Eggerthellales</taxon>
        <taxon>Eggerthellaceae</taxon>
        <taxon>Rubneribacter</taxon>
    </lineage>
</organism>
<feature type="transmembrane region" description="Helical" evidence="1">
    <location>
        <begin position="37"/>
        <end position="58"/>
    </location>
</feature>
<proteinExistence type="predicted"/>
<dbReference type="EMBL" id="DYZL01000233">
    <property type="protein sequence ID" value="HJH44408.1"/>
    <property type="molecule type" value="Genomic_DNA"/>
</dbReference>
<keyword evidence="4" id="KW-1185">Reference proteome</keyword>
<evidence type="ECO:0000313" key="2">
    <source>
        <dbReference type="EMBL" id="HJH44408.1"/>
    </source>
</evidence>